<dbReference type="InterPro" id="IPR045851">
    <property type="entry name" value="AMP-bd_C_sf"/>
</dbReference>
<dbReference type="Pfam" id="PF00501">
    <property type="entry name" value="AMP-binding"/>
    <property type="match status" value="1"/>
</dbReference>
<dbReference type="PANTHER" id="PTHR24096:SF323">
    <property type="entry name" value="BLR3536 PROTEIN"/>
    <property type="match status" value="1"/>
</dbReference>
<gene>
    <name evidence="3" type="ORF">POM99_19000</name>
</gene>
<name>A0ABT6CQ05_9SPHN</name>
<dbReference type="RefSeq" id="WP_277280263.1">
    <property type="nucleotide sequence ID" value="NZ_JAROCY010000024.1"/>
</dbReference>
<sequence>MDQATRAIDALLDEAGLPVAGAPIGALLSAQAARQPDQPAFTFAGRTLTFAQMDAGANRMARALAARGVQPGDTVAITMPNRPEYALAVYAAWKLGATPCPISQRLTAPEMAEVLSLAQPRLVIGTGATPAGDWPLLEIDDPLPDTLPDGPLPPIVSSPGKILASGGSTGRPKLVVDPISSGWGPDKTVPFRPAFSTVINAGPLYHTSPFSFAIVALAEGCHVVCMERFDPAEWLELAGRHRVTVAPMVPTMMSRIARLDPAVTAAADLSSLKFLMHSSAPCPQDVKRWWLDRVGPDVVWEVYGSTERLGSTLIRGSEWLERPGSVGRANPGDTILIVDGAGNPLPPGEIGEILFRRTIGVGVNYRYIGAGTRIQGDLDGLGDMGWVDGDGYLYIADRRTDMILVGGVNVYPAEIEAALERVPGVLCAAVIGLPDADMGNRIHAIVELADGVAIPASDQALAFIKIALERLAPYKRPRSAEYTHERVRDDAGKVRRAALRAARLAEG</sequence>
<evidence type="ECO:0000313" key="4">
    <source>
        <dbReference type="Proteomes" id="UP001222770"/>
    </source>
</evidence>
<dbReference type="InterPro" id="IPR042099">
    <property type="entry name" value="ANL_N_sf"/>
</dbReference>
<dbReference type="SUPFAM" id="SSF56801">
    <property type="entry name" value="Acetyl-CoA synthetase-like"/>
    <property type="match status" value="1"/>
</dbReference>
<reference evidence="3 4" key="1">
    <citation type="submission" date="2023-03" db="EMBL/GenBank/DDBJ databases">
        <title>Novosphingobium cyanobacteriorum sp. nov., isolated from a eutrophic reservoir during the Microcystis bloom period.</title>
        <authorList>
            <person name="Kang M."/>
            <person name="Le V."/>
            <person name="Ko S.-R."/>
            <person name="Lee S.-A."/>
            <person name="Ahn C.-Y."/>
        </authorList>
    </citation>
    <scope>NUCLEOTIDE SEQUENCE [LARGE SCALE GENOMIC DNA]</scope>
    <source>
        <strain evidence="3 4">HBC54</strain>
    </source>
</reference>
<dbReference type="Gene3D" id="3.40.50.12780">
    <property type="entry name" value="N-terminal domain of ligase-like"/>
    <property type="match status" value="1"/>
</dbReference>
<organism evidence="3 4">
    <name type="scientific">Novosphingobium cyanobacteriorum</name>
    <dbReference type="NCBI Taxonomy" id="3024215"/>
    <lineage>
        <taxon>Bacteria</taxon>
        <taxon>Pseudomonadati</taxon>
        <taxon>Pseudomonadota</taxon>
        <taxon>Alphaproteobacteria</taxon>
        <taxon>Sphingomonadales</taxon>
        <taxon>Sphingomonadaceae</taxon>
        <taxon>Novosphingobium</taxon>
    </lineage>
</organism>
<dbReference type="InterPro" id="IPR020845">
    <property type="entry name" value="AMP-binding_CS"/>
</dbReference>
<accession>A0ABT6CQ05</accession>
<dbReference type="Pfam" id="PF13193">
    <property type="entry name" value="AMP-binding_C"/>
    <property type="match status" value="1"/>
</dbReference>
<evidence type="ECO:0000313" key="3">
    <source>
        <dbReference type="EMBL" id="MDF8335298.1"/>
    </source>
</evidence>
<dbReference type="InterPro" id="IPR025110">
    <property type="entry name" value="AMP-bd_C"/>
</dbReference>
<evidence type="ECO:0000259" key="1">
    <source>
        <dbReference type="Pfam" id="PF00501"/>
    </source>
</evidence>
<dbReference type="PANTHER" id="PTHR24096">
    <property type="entry name" value="LONG-CHAIN-FATTY-ACID--COA LIGASE"/>
    <property type="match status" value="1"/>
</dbReference>
<comment type="caution">
    <text evidence="3">The sequence shown here is derived from an EMBL/GenBank/DDBJ whole genome shotgun (WGS) entry which is preliminary data.</text>
</comment>
<protein>
    <submittedName>
        <fullName evidence="3">AMP-binding protein</fullName>
    </submittedName>
</protein>
<dbReference type="Proteomes" id="UP001222770">
    <property type="component" value="Unassembled WGS sequence"/>
</dbReference>
<keyword evidence="4" id="KW-1185">Reference proteome</keyword>
<proteinExistence type="predicted"/>
<feature type="domain" description="AMP-dependent synthetase/ligase" evidence="1">
    <location>
        <begin position="29"/>
        <end position="357"/>
    </location>
</feature>
<dbReference type="Gene3D" id="3.30.300.30">
    <property type="match status" value="1"/>
</dbReference>
<dbReference type="PROSITE" id="PS00455">
    <property type="entry name" value="AMP_BINDING"/>
    <property type="match status" value="1"/>
</dbReference>
<feature type="domain" description="AMP-binding enzyme C-terminal" evidence="2">
    <location>
        <begin position="414"/>
        <end position="482"/>
    </location>
</feature>
<evidence type="ECO:0000259" key="2">
    <source>
        <dbReference type="Pfam" id="PF13193"/>
    </source>
</evidence>
<dbReference type="EMBL" id="JAROCY010000024">
    <property type="protein sequence ID" value="MDF8335298.1"/>
    <property type="molecule type" value="Genomic_DNA"/>
</dbReference>
<dbReference type="InterPro" id="IPR000873">
    <property type="entry name" value="AMP-dep_synth/lig_dom"/>
</dbReference>